<evidence type="ECO:0000256" key="1">
    <source>
        <dbReference type="SAM" id="MobiDB-lite"/>
    </source>
</evidence>
<dbReference type="STRING" id="1032480.MLP_06770"/>
<name>F5XL03_MICPN</name>
<dbReference type="RefSeq" id="WP_013861580.1">
    <property type="nucleotide sequence ID" value="NC_015635.1"/>
</dbReference>
<feature type="domain" description="Orc1-like AAA ATPase" evidence="2">
    <location>
        <begin position="42"/>
        <end position="135"/>
    </location>
</feature>
<dbReference type="Gene3D" id="3.40.50.300">
    <property type="entry name" value="P-loop containing nucleotide triphosphate hydrolases"/>
    <property type="match status" value="1"/>
</dbReference>
<evidence type="ECO:0000259" key="2">
    <source>
        <dbReference type="Pfam" id="PF13191"/>
    </source>
</evidence>
<dbReference type="AlphaFoldDB" id="F5XL03"/>
<dbReference type="SUPFAM" id="SSF52540">
    <property type="entry name" value="P-loop containing nucleoside triphosphate hydrolases"/>
    <property type="match status" value="1"/>
</dbReference>
<organism evidence="3 4">
    <name type="scientific">Microlunatus phosphovorus (strain ATCC 700054 / DSM 10555 / JCM 9379 / NBRC 101784 / NCIMB 13414 / VKM Ac-1990 / NM-1)</name>
    <dbReference type="NCBI Taxonomy" id="1032480"/>
    <lineage>
        <taxon>Bacteria</taxon>
        <taxon>Bacillati</taxon>
        <taxon>Actinomycetota</taxon>
        <taxon>Actinomycetes</taxon>
        <taxon>Propionibacteriales</taxon>
        <taxon>Propionibacteriaceae</taxon>
        <taxon>Microlunatus</taxon>
    </lineage>
</organism>
<dbReference type="EMBL" id="AP012204">
    <property type="protein sequence ID" value="BAK33691.1"/>
    <property type="molecule type" value="Genomic_DNA"/>
</dbReference>
<dbReference type="KEGG" id="mph:MLP_06770"/>
<dbReference type="eggNOG" id="COG2909">
    <property type="taxonomic scope" value="Bacteria"/>
</dbReference>
<sequence>MTAPDREATQSRSAAPDRGPDGETPDAAQLAGRLGAARDDAFVGRDQELAAIFDAVAGATDVRVHFVHGPGGIGKTMLLGAMARQAGRLGHPTCYLDARDVECSPMAVQRLVRAADERPNTLLLVDGYELLEPLDRWLRTELLPARPADAVTVLAGRDEPGPDWWLDPGWRQLLHVHPLGRLDDATSRRLLSALGVTDQTARLADLGRGYPLALAMLAEVDRSGRRPAELADAPDAVSRLCSLIIDDVPDDDHRTGLAVCAHATRTTVDLLSYAIPGRAEEVFDWLESRPYVRRGALGLYLHDVVRELFEAQLEHRSPAEYARVHSLVRSFFLDRIHDPANAHPDRAAAEILLLHRRTPLAADTSVLRDRGRLSVPRASAAEREQIVTVIEANEGPWSASLARRWLADQPRCAYHVQADDGPAAFSIQLYLPGPADLMTDDPIVKAIWDLVRERGPLRTGERINVNRFGGATSAYQGDPLQLLVNGVSCLLEWCTVPAAWTFIVAPDTDHYDRYFQYLGLSRMLVLELGAHRIVAYGWDRRRFPVPAFFEMMATRELTGEIGPPPAHLLRPAPLSRTEFDASVRSALRRLTRTGGLDSSELLTSNLVADGEADPTNALAQLLRDTIAGLSAERGGDEHRRVLERTYLSGTPSQEAAAEVLDLPFSTYRRHLVRAIERLVEVLWDRELAGPWIDPSPG</sequence>
<dbReference type="InterPro" id="IPR041664">
    <property type="entry name" value="AAA_16"/>
</dbReference>
<gene>
    <name evidence="3" type="ordered locus">MLP_06770</name>
</gene>
<dbReference type="HOGENOM" id="CLU_025133_0_0_11"/>
<protein>
    <recommendedName>
        <fullName evidence="2">Orc1-like AAA ATPase domain-containing protein</fullName>
    </recommendedName>
</protein>
<dbReference type="OrthoDB" id="5167319at2"/>
<accession>F5XL03</accession>
<feature type="region of interest" description="Disordered" evidence="1">
    <location>
        <begin position="1"/>
        <end position="27"/>
    </location>
</feature>
<dbReference type="InterPro" id="IPR027417">
    <property type="entry name" value="P-loop_NTPase"/>
</dbReference>
<keyword evidence="4" id="KW-1185">Reference proteome</keyword>
<dbReference type="Pfam" id="PF13191">
    <property type="entry name" value="AAA_16"/>
    <property type="match status" value="1"/>
</dbReference>
<reference evidence="3 4" key="1">
    <citation type="submission" date="2011-05" db="EMBL/GenBank/DDBJ databases">
        <title>Whole genome sequence of Microlunatus phosphovorus NM-1.</title>
        <authorList>
            <person name="Hosoyama A."/>
            <person name="Sasaki K."/>
            <person name="Harada T."/>
            <person name="Igarashi R."/>
            <person name="Kawakoshi A."/>
            <person name="Sasagawa M."/>
            <person name="Fukada J."/>
            <person name="Nakamura S."/>
            <person name="Katano Y."/>
            <person name="Hanada S."/>
            <person name="Kamagata Y."/>
            <person name="Nakamura N."/>
            <person name="Yamazaki S."/>
            <person name="Fujita N."/>
        </authorList>
    </citation>
    <scope>NUCLEOTIDE SEQUENCE [LARGE SCALE GENOMIC DNA]</scope>
    <source>
        <strain evidence="4">ATCC 700054 / DSM 10555 / JCM 9379 / NBRC 101784 / NCIMB 13414 / VKM Ac-1990 / NM-1</strain>
    </source>
</reference>
<evidence type="ECO:0000313" key="4">
    <source>
        <dbReference type="Proteomes" id="UP000007947"/>
    </source>
</evidence>
<dbReference type="Gene3D" id="1.10.10.10">
    <property type="entry name" value="Winged helix-like DNA-binding domain superfamily/Winged helix DNA-binding domain"/>
    <property type="match status" value="1"/>
</dbReference>
<proteinExistence type="predicted"/>
<dbReference type="Proteomes" id="UP000007947">
    <property type="component" value="Chromosome"/>
</dbReference>
<evidence type="ECO:0000313" key="3">
    <source>
        <dbReference type="EMBL" id="BAK33691.1"/>
    </source>
</evidence>
<dbReference type="InterPro" id="IPR036388">
    <property type="entry name" value="WH-like_DNA-bd_sf"/>
</dbReference>